<dbReference type="PANTHER" id="PTHR48075">
    <property type="entry name" value="3-HYDROXYACYL-COA DEHYDROGENASE FAMILY PROTEIN"/>
    <property type="match status" value="1"/>
</dbReference>
<feature type="domain" description="3-hydroxyacyl-CoA dehydrogenase C-terminal" evidence="4">
    <location>
        <begin position="187"/>
        <end position="280"/>
    </location>
</feature>
<protein>
    <submittedName>
        <fullName evidence="6">3-hydroxyacyl-CoA dehydrogenase NAD-binding domain-containing protein</fullName>
    </submittedName>
</protein>
<dbReference type="EMBL" id="BAABJP010000004">
    <property type="protein sequence ID" value="GAA5149542.1"/>
    <property type="molecule type" value="Genomic_DNA"/>
</dbReference>
<evidence type="ECO:0000256" key="3">
    <source>
        <dbReference type="ARBA" id="ARBA00023002"/>
    </source>
</evidence>
<dbReference type="SUPFAM" id="SSF48179">
    <property type="entry name" value="6-phosphogluconate dehydrogenase C-terminal domain-like"/>
    <property type="match status" value="1"/>
</dbReference>
<gene>
    <name evidence="6" type="ORF">GCM10023321_13540</name>
</gene>
<evidence type="ECO:0000259" key="4">
    <source>
        <dbReference type="Pfam" id="PF00725"/>
    </source>
</evidence>
<keyword evidence="3" id="KW-0560">Oxidoreductase</keyword>
<dbReference type="InterPro" id="IPR006108">
    <property type="entry name" value="3HC_DH_C"/>
</dbReference>
<evidence type="ECO:0000313" key="6">
    <source>
        <dbReference type="EMBL" id="GAA5149542.1"/>
    </source>
</evidence>
<organism evidence="6 7">
    <name type="scientific">Pseudonocardia eucalypti</name>
    <dbReference type="NCBI Taxonomy" id="648755"/>
    <lineage>
        <taxon>Bacteria</taxon>
        <taxon>Bacillati</taxon>
        <taxon>Actinomycetota</taxon>
        <taxon>Actinomycetes</taxon>
        <taxon>Pseudonocardiales</taxon>
        <taxon>Pseudonocardiaceae</taxon>
        <taxon>Pseudonocardia</taxon>
    </lineage>
</organism>
<dbReference type="Proteomes" id="UP001428817">
    <property type="component" value="Unassembled WGS sequence"/>
</dbReference>
<comment type="similarity">
    <text evidence="2">Belongs to the 3-hydroxyacyl-CoA dehydrogenase family.</text>
</comment>
<dbReference type="Pfam" id="PF00725">
    <property type="entry name" value="3HCDH"/>
    <property type="match status" value="1"/>
</dbReference>
<dbReference type="SUPFAM" id="SSF51735">
    <property type="entry name" value="NAD(P)-binding Rossmann-fold domains"/>
    <property type="match status" value="1"/>
</dbReference>
<dbReference type="InterPro" id="IPR036291">
    <property type="entry name" value="NAD(P)-bd_dom_sf"/>
</dbReference>
<dbReference type="Pfam" id="PF02737">
    <property type="entry name" value="3HCDH_N"/>
    <property type="match status" value="1"/>
</dbReference>
<dbReference type="InterPro" id="IPR013328">
    <property type="entry name" value="6PGD_dom2"/>
</dbReference>
<proteinExistence type="inferred from homology"/>
<dbReference type="InterPro" id="IPR008927">
    <property type="entry name" value="6-PGluconate_DH-like_C_sf"/>
</dbReference>
<accession>A0ABP9PQZ8</accession>
<comment type="pathway">
    <text evidence="1">Lipid metabolism; butanoate metabolism.</text>
</comment>
<evidence type="ECO:0000256" key="2">
    <source>
        <dbReference type="ARBA" id="ARBA00009463"/>
    </source>
</evidence>
<dbReference type="PANTHER" id="PTHR48075:SF5">
    <property type="entry name" value="3-HYDROXYBUTYRYL-COA DEHYDROGENASE"/>
    <property type="match status" value="1"/>
</dbReference>
<sequence>MSDFGRVAVLGCGTMGAGIAQVVAQSGRTVQVLEIDEERLAEGRRRVADLLADGIRRGRRSDADRDATLDRISGTTDVAALAGSSLVIEAVVEDREVKARLLPAVAEAVGSEAVLATSTSTLPVTALAASVPDPTRFAGLHFFNPAPLTKLVEVVRTLQTDPDVIRALIEFCGSIGKTPVEVKDRPGFLINKLLMPYLNDVVQAYDDELATAEDLDTALELGLGYRMGPMKLLDVIGLDTHHHATRSAYEQTLDPQFAPPPLLTRMVAAGYLGNKSGRGFRAGGGLEGRVSADNPGEMTS</sequence>
<evidence type="ECO:0000256" key="1">
    <source>
        <dbReference type="ARBA" id="ARBA00005086"/>
    </source>
</evidence>
<dbReference type="PIRSF" id="PIRSF000105">
    <property type="entry name" value="HCDH"/>
    <property type="match status" value="1"/>
</dbReference>
<dbReference type="InterPro" id="IPR006176">
    <property type="entry name" value="3-OHacyl-CoA_DH_NAD-bd"/>
</dbReference>
<evidence type="ECO:0000313" key="7">
    <source>
        <dbReference type="Proteomes" id="UP001428817"/>
    </source>
</evidence>
<dbReference type="RefSeq" id="WP_185062895.1">
    <property type="nucleotide sequence ID" value="NZ_BAABJP010000004.1"/>
</dbReference>
<reference evidence="7" key="1">
    <citation type="journal article" date="2019" name="Int. J. Syst. Evol. Microbiol.">
        <title>The Global Catalogue of Microorganisms (GCM) 10K type strain sequencing project: providing services to taxonomists for standard genome sequencing and annotation.</title>
        <authorList>
            <consortium name="The Broad Institute Genomics Platform"/>
            <consortium name="The Broad Institute Genome Sequencing Center for Infectious Disease"/>
            <person name="Wu L."/>
            <person name="Ma J."/>
        </authorList>
    </citation>
    <scope>NUCLEOTIDE SEQUENCE [LARGE SCALE GENOMIC DNA]</scope>
    <source>
        <strain evidence="7">JCM 18303</strain>
    </source>
</reference>
<comment type="caution">
    <text evidence="6">The sequence shown here is derived from an EMBL/GenBank/DDBJ whole genome shotgun (WGS) entry which is preliminary data.</text>
</comment>
<keyword evidence="7" id="KW-1185">Reference proteome</keyword>
<dbReference type="Gene3D" id="3.40.50.720">
    <property type="entry name" value="NAD(P)-binding Rossmann-like Domain"/>
    <property type="match status" value="1"/>
</dbReference>
<evidence type="ECO:0000259" key="5">
    <source>
        <dbReference type="Pfam" id="PF02737"/>
    </source>
</evidence>
<feature type="domain" description="3-hydroxyacyl-CoA dehydrogenase NAD binding" evidence="5">
    <location>
        <begin position="7"/>
        <end position="184"/>
    </location>
</feature>
<dbReference type="InterPro" id="IPR022694">
    <property type="entry name" value="3-OHacyl-CoA_DH"/>
</dbReference>
<name>A0ABP9PQZ8_9PSEU</name>
<dbReference type="Gene3D" id="1.10.1040.10">
    <property type="entry name" value="N-(1-d-carboxylethyl)-l-norvaline Dehydrogenase, domain 2"/>
    <property type="match status" value="1"/>
</dbReference>